<feature type="region of interest" description="Disordered" evidence="1">
    <location>
        <begin position="338"/>
        <end position="391"/>
    </location>
</feature>
<dbReference type="GO" id="GO:0051087">
    <property type="term" value="F:protein-folding chaperone binding"/>
    <property type="evidence" value="ECO:0007669"/>
    <property type="project" value="InterPro"/>
</dbReference>
<feature type="region of interest" description="Disordered" evidence="1">
    <location>
        <begin position="473"/>
        <end position="536"/>
    </location>
</feature>
<evidence type="ECO:0000256" key="1">
    <source>
        <dbReference type="SAM" id="MobiDB-lite"/>
    </source>
</evidence>
<dbReference type="OrthoDB" id="333905at2759"/>
<accession>A0A8J2PLH1</accession>
<feature type="compositionally biased region" description="Basic and acidic residues" evidence="1">
    <location>
        <begin position="526"/>
        <end position="536"/>
    </location>
</feature>
<dbReference type="GO" id="GO:0000774">
    <property type="term" value="F:adenyl-nucleotide exchange factor activity"/>
    <property type="evidence" value="ECO:0007669"/>
    <property type="project" value="TreeGrafter"/>
</dbReference>
<comment type="caution">
    <text evidence="3">The sequence shown here is derived from an EMBL/GenBank/DDBJ whole genome shotgun (WGS) entry which is preliminary data.</text>
</comment>
<dbReference type="InterPro" id="IPR039773">
    <property type="entry name" value="BAG_chaperone_regulator"/>
</dbReference>
<dbReference type="PANTHER" id="PTHR12329:SF5">
    <property type="entry name" value="STARVIN, ISOFORM E"/>
    <property type="match status" value="1"/>
</dbReference>
<evidence type="ECO:0000259" key="2">
    <source>
        <dbReference type="PROSITE" id="PS51035"/>
    </source>
</evidence>
<dbReference type="PANTHER" id="PTHR12329">
    <property type="entry name" value="BCL2-ASSOCIATED ATHANOGENE"/>
    <property type="match status" value="1"/>
</dbReference>
<gene>
    <name evidence="3" type="ORF">AFUS01_LOCUS44731</name>
</gene>
<feature type="compositionally biased region" description="Polar residues" evidence="1">
    <location>
        <begin position="156"/>
        <end position="167"/>
    </location>
</feature>
<feature type="compositionally biased region" description="Polar residues" evidence="1">
    <location>
        <begin position="24"/>
        <end position="36"/>
    </location>
</feature>
<dbReference type="GO" id="GO:0016020">
    <property type="term" value="C:membrane"/>
    <property type="evidence" value="ECO:0007669"/>
    <property type="project" value="TreeGrafter"/>
</dbReference>
<feature type="domain" description="BAG" evidence="2">
    <location>
        <begin position="389"/>
        <end position="466"/>
    </location>
</feature>
<dbReference type="GO" id="GO:0005829">
    <property type="term" value="C:cytosol"/>
    <property type="evidence" value="ECO:0007669"/>
    <property type="project" value="TreeGrafter"/>
</dbReference>
<dbReference type="SMART" id="SM00264">
    <property type="entry name" value="BAG"/>
    <property type="match status" value="1"/>
</dbReference>
<proteinExistence type="predicted"/>
<feature type="region of interest" description="Disordered" evidence="1">
    <location>
        <begin position="107"/>
        <end position="204"/>
    </location>
</feature>
<reference evidence="3" key="1">
    <citation type="submission" date="2021-06" db="EMBL/GenBank/DDBJ databases">
        <authorList>
            <person name="Hodson N. C."/>
            <person name="Mongue J. A."/>
            <person name="Jaron S. K."/>
        </authorList>
    </citation>
    <scope>NUCLEOTIDE SEQUENCE</scope>
</reference>
<feature type="compositionally biased region" description="Pro residues" evidence="1">
    <location>
        <begin position="168"/>
        <end position="183"/>
    </location>
</feature>
<dbReference type="EMBL" id="CAJVCH010570603">
    <property type="protein sequence ID" value="CAG7835348.1"/>
    <property type="molecule type" value="Genomic_DNA"/>
</dbReference>
<feature type="compositionally biased region" description="Polar residues" evidence="1">
    <location>
        <begin position="363"/>
        <end position="375"/>
    </location>
</feature>
<evidence type="ECO:0000313" key="4">
    <source>
        <dbReference type="Proteomes" id="UP000708208"/>
    </source>
</evidence>
<feature type="region of interest" description="Disordered" evidence="1">
    <location>
        <begin position="1"/>
        <end position="37"/>
    </location>
</feature>
<dbReference type="PROSITE" id="PS51035">
    <property type="entry name" value="BAG"/>
    <property type="match status" value="1"/>
</dbReference>
<feature type="region of interest" description="Disordered" evidence="1">
    <location>
        <begin position="286"/>
        <end position="323"/>
    </location>
</feature>
<evidence type="ECO:0000313" key="3">
    <source>
        <dbReference type="EMBL" id="CAG7835348.1"/>
    </source>
</evidence>
<dbReference type="AlphaFoldDB" id="A0A8J2PLH1"/>
<dbReference type="GO" id="GO:0005634">
    <property type="term" value="C:nucleus"/>
    <property type="evidence" value="ECO:0007669"/>
    <property type="project" value="TreeGrafter"/>
</dbReference>
<protein>
    <recommendedName>
        <fullName evidence="2">BAG domain-containing protein</fullName>
    </recommendedName>
</protein>
<feature type="compositionally biased region" description="Polar residues" evidence="1">
    <location>
        <begin position="312"/>
        <end position="323"/>
    </location>
</feature>
<dbReference type="InterPro" id="IPR003103">
    <property type="entry name" value="BAG_domain"/>
</dbReference>
<name>A0A8J2PLH1_9HEXA</name>
<feature type="compositionally biased region" description="Polar residues" evidence="1">
    <location>
        <begin position="344"/>
        <end position="354"/>
    </location>
</feature>
<dbReference type="Pfam" id="PF02179">
    <property type="entry name" value="BAG"/>
    <property type="match status" value="1"/>
</dbReference>
<sequence>MKRGNPWDENPFGSRQGGDCGGNPATNTSGSGTCSSEAGHFIPIRILEENLKNQMNDMDMDFDFETKQQPINRIEIPNCFKQAEDDFRCKGPRVKNIPPPLIQTEHVHGGRASSPFLDPGQHHTPIHSPNFNSNGVRHIPITVEGKQKSPAPCTPPQNKRNSSSRNNTPPPVKLDPIPMPAPPTQENSQNKPPSPPPRSPKNKNAHLKFENMIQPTSPSEELKSTRMFPGVNAPVNVHQQNVSSAQAIPIISNTHNSPANNAPQPNFTNANPHSPNFVAPVQSPHFANAHAQPPNFANAHVQPPNFKHVHAPQSNLKNSHAQSPSFNNLAAQTQNFASAKAHSPQFNTVPNKFTFNHVPAPATSPNQANNDESQSVPPPQKKPTPATSQLEKVDAVSQDVKQLEKQITEFTGNSKNKEYLFLDEMLTRNLIKLDNIETEGKEDVRNARKSCIKLIQKCITDLEAKLLANNNPNAALSGKSTDKAGTKATSEPPFQRNEMNIEVNLGEKKDPGPSAVVGDVAGKNKTNAEKGDCNRK</sequence>
<keyword evidence="4" id="KW-1185">Reference proteome</keyword>
<dbReference type="GO" id="GO:0050821">
    <property type="term" value="P:protein stabilization"/>
    <property type="evidence" value="ECO:0007669"/>
    <property type="project" value="TreeGrafter"/>
</dbReference>
<dbReference type="Proteomes" id="UP000708208">
    <property type="component" value="Unassembled WGS sequence"/>
</dbReference>
<organism evidence="3 4">
    <name type="scientific">Allacma fusca</name>
    <dbReference type="NCBI Taxonomy" id="39272"/>
    <lineage>
        <taxon>Eukaryota</taxon>
        <taxon>Metazoa</taxon>
        <taxon>Ecdysozoa</taxon>
        <taxon>Arthropoda</taxon>
        <taxon>Hexapoda</taxon>
        <taxon>Collembola</taxon>
        <taxon>Symphypleona</taxon>
        <taxon>Sminthuridae</taxon>
        <taxon>Allacma</taxon>
    </lineage>
</organism>